<dbReference type="GO" id="GO:0033942">
    <property type="term" value="F:4-alpha-D-(1-&gt;4)-alpha-D-glucanotrehalose trehalohydrolase activity"/>
    <property type="evidence" value="ECO:0007669"/>
    <property type="project" value="UniProtKB-EC"/>
</dbReference>
<evidence type="ECO:0000256" key="11">
    <source>
        <dbReference type="ARBA" id="ARBA00033284"/>
    </source>
</evidence>
<proteinExistence type="inferred from homology"/>
<dbReference type="Gene3D" id="1.10.10.760">
    <property type="entry name" value="E-set domains of sugar-utilizing enzymes"/>
    <property type="match status" value="1"/>
</dbReference>
<dbReference type="Pfam" id="PF11941">
    <property type="entry name" value="DUF3459"/>
    <property type="match status" value="1"/>
</dbReference>
<feature type="domain" description="Glycosyl hydrolase family 13 catalytic" evidence="17">
    <location>
        <begin position="89"/>
        <end position="454"/>
    </location>
</feature>
<evidence type="ECO:0000256" key="7">
    <source>
        <dbReference type="ARBA" id="ARBA00022801"/>
    </source>
</evidence>
<dbReference type="RefSeq" id="WP_065365668.1">
    <property type="nucleotide sequence ID" value="NZ_FMUP01000003.1"/>
</dbReference>
<dbReference type="SUPFAM" id="SSF51445">
    <property type="entry name" value="(Trans)glycosidases"/>
    <property type="match status" value="1"/>
</dbReference>
<dbReference type="Gene3D" id="2.60.40.10">
    <property type="entry name" value="Immunoglobulins"/>
    <property type="match status" value="1"/>
</dbReference>
<evidence type="ECO:0000256" key="8">
    <source>
        <dbReference type="ARBA" id="ARBA00023277"/>
    </source>
</evidence>
<evidence type="ECO:0000256" key="5">
    <source>
        <dbReference type="ARBA" id="ARBA00015938"/>
    </source>
</evidence>
<dbReference type="GO" id="GO:0005992">
    <property type="term" value="P:trehalose biosynthetic process"/>
    <property type="evidence" value="ECO:0007669"/>
    <property type="project" value="UniProtKB-UniRule"/>
</dbReference>
<dbReference type="InterPro" id="IPR013783">
    <property type="entry name" value="Ig-like_fold"/>
</dbReference>
<evidence type="ECO:0000256" key="9">
    <source>
        <dbReference type="ARBA" id="ARBA00023295"/>
    </source>
</evidence>
<dbReference type="Pfam" id="PF00128">
    <property type="entry name" value="Alpha-amylase"/>
    <property type="match status" value="1"/>
</dbReference>
<evidence type="ECO:0000256" key="1">
    <source>
        <dbReference type="ARBA" id="ARBA00004496"/>
    </source>
</evidence>
<feature type="site" description="Transition state stabilizer" evidence="16">
    <location>
        <position position="377"/>
    </location>
</feature>
<comment type="catalytic activity">
    <reaction evidence="12 14">
        <text>hydrolysis of (1-&gt;4)-alpha-D-glucosidic linkage in 4-alpha-D-[(1-&gt;4)-alpha-D-glucanosyl]n trehalose to yield trehalose and (1-&gt;4)-alpha-D-glucan.</text>
        <dbReference type="EC" id="3.2.1.141"/>
    </reaction>
</comment>
<keyword evidence="8" id="KW-0119">Carbohydrate metabolism</keyword>
<sequence length="579" mass="64657">MWHARHHGVRLLDDGSARFSLWAPDATQVQVELGDGSRHALRREPQGWFTGQLGCPAGTTYRYWIDERLRVPDPASRGQQGDVDGPSRVVDLAAFPWQTTDWQGRPWHEAVFCEVHAGLLGGFAGVASHLPALADLGITAIELMPLGEFPGARNWGYDGVLPFAPEASYGSPEALQRLVDQAHSLGLMVFVDVVYNHFGPEGNYLHQYASAFFREDQHTPWGAAIDFRRRQVRDFFIENALMWVQDYRMDGLRLDAVHAIPDQDFLIELARRVRDAVPPGREVHLVVENEGNSVELLESGYTAQWNDDAHNVLHALLTGEREGYYADFCEGTTEKLARCLGEGFVFQGEADRRGHRRGQPSGHLPPTSFVLFLQNHDQVGNRALGERLVSLCAPQALEVAVALQMLCPMIPLLFMGEERGCREPFLFFTDYHNELGRAVREGRQREFAAFSAFAGVQVPDPNAAETFEHSRPGEACAHWQQFYRQLLQIRHHQLVPRLRGSRAGGVHVLQDQALSATWRLGDGSRLRIDFNLGERPATAAPLPAAARPLFDLRVGAVDAFRPLSLPPCSLLATLENAHE</sequence>
<evidence type="ECO:0000256" key="12">
    <source>
        <dbReference type="ARBA" id="ARBA00034013"/>
    </source>
</evidence>
<organism evidence="18 19">
    <name type="scientific">Pseudomonas flexibilis</name>
    <dbReference type="NCBI Taxonomy" id="706570"/>
    <lineage>
        <taxon>Bacteria</taxon>
        <taxon>Pseudomonadati</taxon>
        <taxon>Pseudomonadota</taxon>
        <taxon>Gammaproteobacteria</taxon>
        <taxon>Pseudomonadales</taxon>
        <taxon>Pseudomonadaceae</taxon>
        <taxon>Pseudomonas</taxon>
    </lineage>
</organism>
<protein>
    <recommendedName>
        <fullName evidence="5 13">Malto-oligosyltrehalose trehalohydrolase</fullName>
        <shortName evidence="14">MTHase</shortName>
        <ecNumber evidence="4 13">3.2.1.141</ecNumber>
    </recommendedName>
    <alternativeName>
        <fullName evidence="11 14">4-alpha-D-((1-&gt;4)-alpha-D-glucano)trehalose trehalohydrolase</fullName>
    </alternativeName>
    <alternativeName>
        <fullName evidence="10 14">Maltooligosyl trehalose trehalohydrolase</fullName>
    </alternativeName>
</protein>
<dbReference type="InterPro" id="IPR012768">
    <property type="entry name" value="Trehalose_TreZ"/>
</dbReference>
<dbReference type="SUPFAM" id="SSF81296">
    <property type="entry name" value="E set domains"/>
    <property type="match status" value="1"/>
</dbReference>
<dbReference type="GO" id="GO:0005737">
    <property type="term" value="C:cytoplasm"/>
    <property type="evidence" value="ECO:0007669"/>
    <property type="project" value="UniProtKB-SubCell"/>
</dbReference>
<dbReference type="InterPro" id="IPR044901">
    <property type="entry name" value="Trehalose_TreZ_E-set_sf"/>
</dbReference>
<keyword evidence="6" id="KW-0963">Cytoplasm</keyword>
<dbReference type="AlphaFoldDB" id="A0A1N6PJ52"/>
<evidence type="ECO:0000256" key="4">
    <source>
        <dbReference type="ARBA" id="ARBA00012268"/>
    </source>
</evidence>
<dbReference type="CDD" id="cd11325">
    <property type="entry name" value="AmyAc_GTHase"/>
    <property type="match status" value="1"/>
</dbReference>
<dbReference type="Proteomes" id="UP000186079">
    <property type="component" value="Unassembled WGS sequence"/>
</dbReference>
<dbReference type="CDD" id="cd02853">
    <property type="entry name" value="E_set_MTHase_like_N"/>
    <property type="match status" value="1"/>
</dbReference>
<dbReference type="Gene3D" id="3.20.20.80">
    <property type="entry name" value="Glycosidases"/>
    <property type="match status" value="1"/>
</dbReference>
<dbReference type="PIRSF" id="PIRSF006337">
    <property type="entry name" value="Trehalose_TreZ"/>
    <property type="match status" value="1"/>
</dbReference>
<keyword evidence="7 14" id="KW-0378">Hydrolase</keyword>
<feature type="active site" description="Nucleophile" evidence="15">
    <location>
        <position position="255"/>
    </location>
</feature>
<evidence type="ECO:0000313" key="18">
    <source>
        <dbReference type="EMBL" id="SIQ04418.1"/>
    </source>
</evidence>
<name>A0A1N6PJ52_9PSED</name>
<dbReference type="InterPro" id="IPR017853">
    <property type="entry name" value="GH"/>
</dbReference>
<dbReference type="InterPro" id="IPR022567">
    <property type="entry name" value="DUF3459"/>
</dbReference>
<dbReference type="UniPathway" id="UPA00299"/>
<evidence type="ECO:0000256" key="6">
    <source>
        <dbReference type="ARBA" id="ARBA00022490"/>
    </source>
</evidence>
<comment type="similarity">
    <text evidence="3 14">Belongs to the glycosyl hydrolase 13 family.</text>
</comment>
<evidence type="ECO:0000256" key="16">
    <source>
        <dbReference type="PIRSR" id="PIRSR006337-3"/>
    </source>
</evidence>
<accession>A0A1N6PJ52</accession>
<reference evidence="18 19" key="1">
    <citation type="submission" date="2017-01" db="EMBL/GenBank/DDBJ databases">
        <authorList>
            <person name="Mah S.A."/>
            <person name="Swanson W.J."/>
            <person name="Moy G.W."/>
            <person name="Vacquier V.D."/>
        </authorList>
    </citation>
    <scope>NUCLEOTIDE SEQUENCE [LARGE SCALE GENOMIC DNA]</scope>
    <source>
        <strain evidence="18 19">ATCC 29606</strain>
    </source>
</reference>
<evidence type="ECO:0000313" key="19">
    <source>
        <dbReference type="Proteomes" id="UP000186079"/>
    </source>
</evidence>
<dbReference type="InterPro" id="IPR014756">
    <property type="entry name" value="Ig_E-set"/>
</dbReference>
<evidence type="ECO:0000256" key="10">
    <source>
        <dbReference type="ARBA" id="ARBA00032057"/>
    </source>
</evidence>
<dbReference type="PANTHER" id="PTHR43651:SF11">
    <property type="entry name" value="MALTO-OLIGOSYLTREHALOSE TREHALOHYDROLASE"/>
    <property type="match status" value="1"/>
</dbReference>
<evidence type="ECO:0000259" key="17">
    <source>
        <dbReference type="SMART" id="SM00642"/>
    </source>
</evidence>
<dbReference type="NCBIfam" id="TIGR02402">
    <property type="entry name" value="trehalose_TreZ"/>
    <property type="match status" value="1"/>
</dbReference>
<evidence type="ECO:0000256" key="15">
    <source>
        <dbReference type="PIRSR" id="PIRSR006337-1"/>
    </source>
</evidence>
<feature type="active site" description="Proton donor" evidence="15">
    <location>
        <position position="288"/>
    </location>
</feature>
<evidence type="ECO:0000256" key="2">
    <source>
        <dbReference type="ARBA" id="ARBA00005199"/>
    </source>
</evidence>
<dbReference type="OrthoDB" id="9800174at2"/>
<evidence type="ECO:0000256" key="14">
    <source>
        <dbReference type="PIRNR" id="PIRNR006337"/>
    </source>
</evidence>
<keyword evidence="9 14" id="KW-0326">Glycosidase</keyword>
<comment type="subcellular location">
    <subcellularLocation>
        <location evidence="1 15">Cytoplasm</location>
    </subcellularLocation>
</comment>
<dbReference type="InterPro" id="IPR006047">
    <property type="entry name" value="GH13_cat_dom"/>
</dbReference>
<comment type="pathway">
    <text evidence="2 14">Glycan biosynthesis; trehalose biosynthesis.</text>
</comment>
<dbReference type="SMART" id="SM00642">
    <property type="entry name" value="Aamy"/>
    <property type="match status" value="1"/>
</dbReference>
<evidence type="ECO:0000256" key="3">
    <source>
        <dbReference type="ARBA" id="ARBA00008061"/>
    </source>
</evidence>
<dbReference type="PANTHER" id="PTHR43651">
    <property type="entry name" value="1,4-ALPHA-GLUCAN-BRANCHING ENZYME"/>
    <property type="match status" value="1"/>
</dbReference>
<dbReference type="EC" id="3.2.1.141" evidence="4 13"/>
<evidence type="ECO:0000256" key="13">
    <source>
        <dbReference type="NCBIfam" id="TIGR02402"/>
    </source>
</evidence>
<dbReference type="EMBL" id="FTMC01000002">
    <property type="protein sequence ID" value="SIQ04418.1"/>
    <property type="molecule type" value="Genomic_DNA"/>
</dbReference>
<gene>
    <name evidence="18" type="ORF">SAMN05421672_102188</name>
</gene>